<name>A0A1I0CME6_9FIRM</name>
<dbReference type="OrthoDB" id="1775287at2"/>
<dbReference type="GO" id="GO:0004803">
    <property type="term" value="F:transposase activity"/>
    <property type="evidence" value="ECO:0007669"/>
    <property type="project" value="InterPro"/>
</dbReference>
<accession>A0A1I0CME6</accession>
<feature type="compositionally biased region" description="Basic and acidic residues" evidence="1">
    <location>
        <begin position="59"/>
        <end position="73"/>
    </location>
</feature>
<dbReference type="SUPFAM" id="SSF46689">
    <property type="entry name" value="Homeodomain-like"/>
    <property type="match status" value="1"/>
</dbReference>
<evidence type="ECO:0000313" key="4">
    <source>
        <dbReference type="Proteomes" id="UP000199800"/>
    </source>
</evidence>
<organism evidence="3 4">
    <name type="scientific">[Clostridium] polysaccharolyticum</name>
    <dbReference type="NCBI Taxonomy" id="29364"/>
    <lineage>
        <taxon>Bacteria</taxon>
        <taxon>Bacillati</taxon>
        <taxon>Bacillota</taxon>
        <taxon>Clostridia</taxon>
        <taxon>Lachnospirales</taxon>
        <taxon>Lachnospiraceae</taxon>
    </lineage>
</organism>
<dbReference type="Proteomes" id="UP000199800">
    <property type="component" value="Unassembled WGS sequence"/>
</dbReference>
<dbReference type="GO" id="GO:0006313">
    <property type="term" value="P:DNA transposition"/>
    <property type="evidence" value="ECO:0007669"/>
    <property type="project" value="InterPro"/>
</dbReference>
<evidence type="ECO:0000313" key="3">
    <source>
        <dbReference type="EMBL" id="SET20819.1"/>
    </source>
</evidence>
<keyword evidence="4" id="KW-1185">Reference proteome</keyword>
<dbReference type="EMBL" id="FOHN01000010">
    <property type="protein sequence ID" value="SET20819.1"/>
    <property type="molecule type" value="Genomic_DNA"/>
</dbReference>
<evidence type="ECO:0000313" key="2">
    <source>
        <dbReference type="EMBL" id="SES82705.1"/>
    </source>
</evidence>
<dbReference type="InterPro" id="IPR002514">
    <property type="entry name" value="Transposase_8"/>
</dbReference>
<feature type="region of interest" description="Disordered" evidence="1">
    <location>
        <begin position="54"/>
        <end position="73"/>
    </location>
</feature>
<dbReference type="InterPro" id="IPR009057">
    <property type="entry name" value="Homeodomain-like_sf"/>
</dbReference>
<dbReference type="AlphaFoldDB" id="A0A1I0CME6"/>
<sequence>MANYNKYDPELKEKVLHLYLEEGRTKKSLTEEYHLGQGTITYWIQQRRKECQTNTTVKEQTDAYEENKRLRRE</sequence>
<feature type="non-terminal residue" evidence="3">
    <location>
        <position position="73"/>
    </location>
</feature>
<gene>
    <name evidence="2" type="ORF">SAMN04487772_1041</name>
    <name evidence="3" type="ORF">SAMN04487772_11090</name>
</gene>
<evidence type="ECO:0000256" key="1">
    <source>
        <dbReference type="SAM" id="MobiDB-lite"/>
    </source>
</evidence>
<dbReference type="EMBL" id="FOHN01000004">
    <property type="protein sequence ID" value="SES82705.1"/>
    <property type="molecule type" value="Genomic_DNA"/>
</dbReference>
<dbReference type="GO" id="GO:0003677">
    <property type="term" value="F:DNA binding"/>
    <property type="evidence" value="ECO:0007669"/>
    <property type="project" value="InterPro"/>
</dbReference>
<reference evidence="3 4" key="1">
    <citation type="submission" date="2016-10" db="EMBL/GenBank/DDBJ databases">
        <authorList>
            <person name="de Groot N.N."/>
        </authorList>
    </citation>
    <scope>NUCLEOTIDE SEQUENCE [LARGE SCALE GENOMIC DNA]</scope>
    <source>
        <strain evidence="3 4">DSM 1801</strain>
    </source>
</reference>
<protein>
    <submittedName>
        <fullName evidence="3">Transposase</fullName>
    </submittedName>
</protein>
<proteinExistence type="predicted"/>
<dbReference type="RefSeq" id="WP_143066311.1">
    <property type="nucleotide sequence ID" value="NZ_FOHN01000004.1"/>
</dbReference>
<dbReference type="Pfam" id="PF01527">
    <property type="entry name" value="HTH_Tnp_1"/>
    <property type="match status" value="1"/>
</dbReference>